<reference evidence="1 2" key="1">
    <citation type="journal article" date="2015" name="Sci. Rep.">
        <title>Genome of the facultative scuticociliatosis pathogen Pseudocohnilembus persalinus provides insight into its virulence through horizontal gene transfer.</title>
        <authorList>
            <person name="Xiong J."/>
            <person name="Wang G."/>
            <person name="Cheng J."/>
            <person name="Tian M."/>
            <person name="Pan X."/>
            <person name="Warren A."/>
            <person name="Jiang C."/>
            <person name="Yuan D."/>
            <person name="Miao W."/>
        </authorList>
    </citation>
    <scope>NUCLEOTIDE SEQUENCE [LARGE SCALE GENOMIC DNA]</scope>
    <source>
        <strain evidence="1">36N120E</strain>
    </source>
</reference>
<dbReference type="EMBL" id="LDAU01000110">
    <property type="protein sequence ID" value="KRX05206.1"/>
    <property type="molecule type" value="Genomic_DNA"/>
</dbReference>
<protein>
    <submittedName>
        <fullName evidence="1">Uncharacterized protein</fullName>
    </submittedName>
</protein>
<name>A0A0V0QSH4_PSEPJ</name>
<proteinExistence type="predicted"/>
<keyword evidence="2" id="KW-1185">Reference proteome</keyword>
<evidence type="ECO:0000313" key="1">
    <source>
        <dbReference type="EMBL" id="KRX05206.1"/>
    </source>
</evidence>
<evidence type="ECO:0000313" key="2">
    <source>
        <dbReference type="Proteomes" id="UP000054937"/>
    </source>
</evidence>
<gene>
    <name evidence="1" type="ORF">PPERSA_06840</name>
</gene>
<sequence length="136" mass="15915">MMIQIRVQKAGHQFSKLQQKELETTVAIILRQEQIFSLFSKRVQKGLNWYTKQEQKSRKIMGIDCLITTFVKVIKVLAPHSFHEISALVVIYKFVMKAIQVLNYNFQGIYAHRSNKFKGSGQFQRPMVNNISQLHM</sequence>
<dbReference type="Proteomes" id="UP000054937">
    <property type="component" value="Unassembled WGS sequence"/>
</dbReference>
<dbReference type="AlphaFoldDB" id="A0A0V0QSH4"/>
<comment type="caution">
    <text evidence="1">The sequence shown here is derived from an EMBL/GenBank/DDBJ whole genome shotgun (WGS) entry which is preliminary data.</text>
</comment>
<dbReference type="InParanoid" id="A0A0V0QSH4"/>
<accession>A0A0V0QSH4</accession>
<organism evidence="1 2">
    <name type="scientific">Pseudocohnilembus persalinus</name>
    <name type="common">Ciliate</name>
    <dbReference type="NCBI Taxonomy" id="266149"/>
    <lineage>
        <taxon>Eukaryota</taxon>
        <taxon>Sar</taxon>
        <taxon>Alveolata</taxon>
        <taxon>Ciliophora</taxon>
        <taxon>Intramacronucleata</taxon>
        <taxon>Oligohymenophorea</taxon>
        <taxon>Scuticociliatia</taxon>
        <taxon>Philasterida</taxon>
        <taxon>Pseudocohnilembidae</taxon>
        <taxon>Pseudocohnilembus</taxon>
    </lineage>
</organism>